<dbReference type="EMBL" id="JAYDYQ010001087">
    <property type="protein sequence ID" value="KAK4492627.1"/>
    <property type="molecule type" value="Genomic_DNA"/>
</dbReference>
<keyword evidence="3" id="KW-1185">Reference proteome</keyword>
<proteinExistence type="predicted"/>
<dbReference type="PANTHER" id="PTHR35218">
    <property type="entry name" value="RNASE H DOMAIN-CONTAINING PROTEIN"/>
    <property type="match status" value="1"/>
</dbReference>
<dbReference type="Pfam" id="PF03372">
    <property type="entry name" value="Exo_endo_phos"/>
    <property type="match status" value="1"/>
</dbReference>
<dbReference type="InterPro" id="IPR005135">
    <property type="entry name" value="Endo/exonuclease/phosphatase"/>
</dbReference>
<reference evidence="2 3" key="1">
    <citation type="journal article" date="2023" name="bioRxiv">
        <title>Genome report: Whole genome sequence and annotation of Penstemon davidsonii.</title>
        <authorList>
            <person name="Ostevik K.L."/>
            <person name="Alabady M."/>
            <person name="Zhang M."/>
            <person name="Rausher M.D."/>
        </authorList>
    </citation>
    <scope>NUCLEOTIDE SEQUENCE [LARGE SCALE GENOMIC DNA]</scope>
    <source>
        <strain evidence="2">DNT005</strain>
        <tissue evidence="2">Whole leaf</tissue>
    </source>
</reference>
<dbReference type="Proteomes" id="UP001291926">
    <property type="component" value="Unassembled WGS sequence"/>
</dbReference>
<name>A0ABR0DTR5_9LAMI</name>
<evidence type="ECO:0000313" key="2">
    <source>
        <dbReference type="EMBL" id="KAK4492627.1"/>
    </source>
</evidence>
<gene>
    <name evidence="2" type="ORF">RD792_003445</name>
</gene>
<sequence length="429" mass="49336">MSKTRSMAVIVSELVEIWIRRLEIVARFSRPKISRWILKTRKVCNLLLPETLNWFFMKILTWNCRGAGSDNFRTTFNDLVKTHKPDIVFLLETKVSEERAETISLGLGFTGVCRAPTEGRGGGIWMLWRKEETRVDILNVDPQAIHGIIGGNLNGGWLCSGIYARPDSAHRENLWTKIEEMSTAVALPWMITGDFNEVISAHERRGGNLPGLNRCNRFKDMIDTCGLIDLGFRGPKFTWTNLRNGLARIRQRIDRCLANVDWQNMFPEGMVLHLPRTHSDHHPLLTLCGGMEQQISKKPFRFELAWTMDQDCKEVVNEVWRKSHSIFEAIGNLPEAMRDWNGRSFGNIFAKKRRLLARINGIQKNLCLGDHPFLISLETELIHEYNDVLKQEELLWATYPYPIDIFGSPEPHYADHLVAEFYLCSIGSN</sequence>
<comment type="caution">
    <text evidence="2">The sequence shown here is derived from an EMBL/GenBank/DDBJ whole genome shotgun (WGS) entry which is preliminary data.</text>
</comment>
<accession>A0ABR0DTR5</accession>
<dbReference type="SUPFAM" id="SSF56219">
    <property type="entry name" value="DNase I-like"/>
    <property type="match status" value="1"/>
</dbReference>
<protein>
    <recommendedName>
        <fullName evidence="1">Endonuclease/exonuclease/phosphatase domain-containing protein</fullName>
    </recommendedName>
</protein>
<dbReference type="Gene3D" id="3.60.10.10">
    <property type="entry name" value="Endonuclease/exonuclease/phosphatase"/>
    <property type="match status" value="1"/>
</dbReference>
<feature type="domain" description="Endonuclease/exonuclease/phosphatase" evidence="1">
    <location>
        <begin position="60"/>
        <end position="262"/>
    </location>
</feature>
<evidence type="ECO:0000259" key="1">
    <source>
        <dbReference type="Pfam" id="PF03372"/>
    </source>
</evidence>
<dbReference type="PANTHER" id="PTHR35218:SF9">
    <property type="entry name" value="ENDONUCLEASE_EXONUCLEASE_PHOSPHATASE DOMAIN-CONTAINING PROTEIN"/>
    <property type="match status" value="1"/>
</dbReference>
<organism evidence="2 3">
    <name type="scientific">Penstemon davidsonii</name>
    <dbReference type="NCBI Taxonomy" id="160366"/>
    <lineage>
        <taxon>Eukaryota</taxon>
        <taxon>Viridiplantae</taxon>
        <taxon>Streptophyta</taxon>
        <taxon>Embryophyta</taxon>
        <taxon>Tracheophyta</taxon>
        <taxon>Spermatophyta</taxon>
        <taxon>Magnoliopsida</taxon>
        <taxon>eudicotyledons</taxon>
        <taxon>Gunneridae</taxon>
        <taxon>Pentapetalae</taxon>
        <taxon>asterids</taxon>
        <taxon>lamiids</taxon>
        <taxon>Lamiales</taxon>
        <taxon>Plantaginaceae</taxon>
        <taxon>Cheloneae</taxon>
        <taxon>Penstemon</taxon>
    </lineage>
</organism>
<evidence type="ECO:0000313" key="3">
    <source>
        <dbReference type="Proteomes" id="UP001291926"/>
    </source>
</evidence>
<dbReference type="InterPro" id="IPR036691">
    <property type="entry name" value="Endo/exonu/phosph_ase_sf"/>
</dbReference>